<name>L8PII2_STRVR</name>
<evidence type="ECO:0000313" key="2">
    <source>
        <dbReference type="Proteomes" id="UP000011205"/>
    </source>
</evidence>
<dbReference type="AlphaFoldDB" id="L8PII2"/>
<comment type="caution">
    <text evidence="1">The sequence shown here is derived from an EMBL/GenBank/DDBJ whole genome shotgun (WGS) entry which is preliminary data.</text>
</comment>
<evidence type="ECO:0000313" key="1">
    <source>
        <dbReference type="EMBL" id="ELS55843.1"/>
    </source>
</evidence>
<organism evidence="1 2">
    <name type="scientific">Streptomyces viridochromogenes Tue57</name>
    <dbReference type="NCBI Taxonomy" id="1160705"/>
    <lineage>
        <taxon>Bacteria</taxon>
        <taxon>Bacillati</taxon>
        <taxon>Actinomycetota</taxon>
        <taxon>Actinomycetes</taxon>
        <taxon>Kitasatosporales</taxon>
        <taxon>Streptomycetaceae</taxon>
        <taxon>Streptomyces</taxon>
    </lineage>
</organism>
<proteinExistence type="predicted"/>
<protein>
    <submittedName>
        <fullName evidence="1">Uncharacterized protein</fullName>
    </submittedName>
</protein>
<reference evidence="1 2" key="1">
    <citation type="journal article" date="2013" name="Genome Announc.">
        <title>Draft Genome Sequence of Streptomyces viridochromogenes Strain Tu57, Producer of Avilamycin.</title>
        <authorList>
            <person name="Gruning B.A."/>
            <person name="Erxleben A."/>
            <person name="Hahnlein A."/>
            <person name="Gunther S."/>
        </authorList>
    </citation>
    <scope>NUCLEOTIDE SEQUENCE [LARGE SCALE GENOMIC DNA]</scope>
    <source>
        <strain evidence="1 2">Tue57</strain>
    </source>
</reference>
<dbReference type="PATRIC" id="fig|1160705.3.peg.3163"/>
<accession>L8PII2</accession>
<gene>
    <name evidence="1" type="ORF">STVIR_3188</name>
</gene>
<dbReference type="EMBL" id="AMLP01000102">
    <property type="protein sequence ID" value="ELS55843.1"/>
    <property type="molecule type" value="Genomic_DNA"/>
</dbReference>
<sequence>MALSSPLLALLTVLFTVALAHPEPQVRERAERLLAMILRAR</sequence>
<dbReference type="Proteomes" id="UP000011205">
    <property type="component" value="Unassembled WGS sequence"/>
</dbReference>